<reference evidence="2 3" key="1">
    <citation type="submission" date="2019-12" db="EMBL/GenBank/DDBJ databases">
        <title>A genome sequence resource for the geographically widespread anthracnose pathogen Colletotrichum asianum.</title>
        <authorList>
            <person name="Meng Y."/>
        </authorList>
    </citation>
    <scope>NUCLEOTIDE SEQUENCE [LARGE SCALE GENOMIC DNA]</scope>
    <source>
        <strain evidence="2 3">ICMP 18580</strain>
    </source>
</reference>
<evidence type="ECO:0000313" key="2">
    <source>
        <dbReference type="EMBL" id="KAF0317090.1"/>
    </source>
</evidence>
<protein>
    <submittedName>
        <fullName evidence="2">Uncharacterized protein</fullName>
    </submittedName>
</protein>
<accession>A0A8H3W041</accession>
<gene>
    <name evidence="2" type="ORF">GQ607_015677</name>
</gene>
<organism evidence="2 3">
    <name type="scientific">Colletotrichum asianum</name>
    <dbReference type="NCBI Taxonomy" id="702518"/>
    <lineage>
        <taxon>Eukaryota</taxon>
        <taxon>Fungi</taxon>
        <taxon>Dikarya</taxon>
        <taxon>Ascomycota</taxon>
        <taxon>Pezizomycotina</taxon>
        <taxon>Sordariomycetes</taxon>
        <taxon>Hypocreomycetidae</taxon>
        <taxon>Glomerellales</taxon>
        <taxon>Glomerellaceae</taxon>
        <taxon>Colletotrichum</taxon>
        <taxon>Colletotrichum gloeosporioides species complex</taxon>
    </lineage>
</organism>
<evidence type="ECO:0000256" key="1">
    <source>
        <dbReference type="SAM" id="MobiDB-lite"/>
    </source>
</evidence>
<comment type="caution">
    <text evidence="2">The sequence shown here is derived from an EMBL/GenBank/DDBJ whole genome shotgun (WGS) entry which is preliminary data.</text>
</comment>
<feature type="region of interest" description="Disordered" evidence="1">
    <location>
        <begin position="369"/>
        <end position="391"/>
    </location>
</feature>
<dbReference type="Proteomes" id="UP000434172">
    <property type="component" value="Unassembled WGS sequence"/>
</dbReference>
<dbReference type="OrthoDB" id="4827126at2759"/>
<dbReference type="AlphaFoldDB" id="A0A8H3W041"/>
<keyword evidence="3" id="KW-1185">Reference proteome</keyword>
<feature type="region of interest" description="Disordered" evidence="1">
    <location>
        <begin position="202"/>
        <end position="244"/>
    </location>
</feature>
<proteinExistence type="predicted"/>
<evidence type="ECO:0000313" key="3">
    <source>
        <dbReference type="Proteomes" id="UP000434172"/>
    </source>
</evidence>
<sequence length="391" mass="43472">MSSSRNPVIVSIRRDAKVDQSLRELNETWNQAQVPEADFTRVWNQLHQDWWTAALAVHTSGQHTSARHHVLDWPAFIREHLSAADLVTYLGRVFRIAHDAAKHKPESAGRLRNAALALGLTDNIELHLELDQEVCTSTGTLKALSSLRRSTAHEAVDPEDIRTEIRDRMLARVFGSPGPYVVTPMPTLRDVNQAITALRAKAVPRAAPKSKKRKAASDDAGDDSIEVSRRSSKRSRTEIPEEELEELGQSFLESIREDGRPSLLSRFLDEDNMSNGDIFAYAPPEASAMPDLDPDATEDQLQALAAQADRDKEAQDDAVVKEQLELCSRLVQMGTPGEGAAGDPLVHGLLQALNMSAKNLLCVARDKHTTAHLESRKRKREEEEQQLDLDD</sequence>
<dbReference type="EMBL" id="WOWK01000138">
    <property type="protein sequence ID" value="KAF0317090.1"/>
    <property type="molecule type" value="Genomic_DNA"/>
</dbReference>
<name>A0A8H3W041_9PEZI</name>